<keyword evidence="2" id="KW-1185">Reference proteome</keyword>
<evidence type="ECO:0000313" key="1">
    <source>
        <dbReference type="EMBL" id="KAK8718847.1"/>
    </source>
</evidence>
<feature type="non-terminal residue" evidence="1">
    <location>
        <position position="173"/>
    </location>
</feature>
<accession>A0AAW0VPE3</accession>
<dbReference type="EMBL" id="JARKIK010003928">
    <property type="protein sequence ID" value="KAK8718847.1"/>
    <property type="molecule type" value="Genomic_DNA"/>
</dbReference>
<dbReference type="AlphaFoldDB" id="A0AAW0VPE3"/>
<gene>
    <name evidence="1" type="ORF">OTU49_014428</name>
</gene>
<proteinExistence type="predicted"/>
<name>A0AAW0VPE3_CHEQU</name>
<organism evidence="1 2">
    <name type="scientific">Cherax quadricarinatus</name>
    <name type="common">Australian red claw crayfish</name>
    <dbReference type="NCBI Taxonomy" id="27406"/>
    <lineage>
        <taxon>Eukaryota</taxon>
        <taxon>Metazoa</taxon>
        <taxon>Ecdysozoa</taxon>
        <taxon>Arthropoda</taxon>
        <taxon>Crustacea</taxon>
        <taxon>Multicrustacea</taxon>
        <taxon>Malacostraca</taxon>
        <taxon>Eumalacostraca</taxon>
        <taxon>Eucarida</taxon>
        <taxon>Decapoda</taxon>
        <taxon>Pleocyemata</taxon>
        <taxon>Astacidea</taxon>
        <taxon>Parastacoidea</taxon>
        <taxon>Parastacidae</taxon>
        <taxon>Cherax</taxon>
    </lineage>
</organism>
<evidence type="ECO:0000313" key="2">
    <source>
        <dbReference type="Proteomes" id="UP001445076"/>
    </source>
</evidence>
<dbReference type="Proteomes" id="UP001445076">
    <property type="component" value="Unassembled WGS sequence"/>
</dbReference>
<protein>
    <submittedName>
        <fullName evidence="1">Uncharacterized protein</fullName>
    </submittedName>
</protein>
<sequence length="173" mass="19011">MGLHGLYFEDKLDLLSLMQYSNLALSCLLDTIRTTHCKAKPESTEELNVQLGRVTSLNETVNNLNSQLNTLLPSLMENVATYRRQISNTWPSIDLLDLEGKPHLCPPTPPLSLINSPVAIKAGTKFCLLQLTPGMQTSQHGLNMTPNKLVSTTGIRQAVKKSPKADVVYSHSA</sequence>
<reference evidence="1 2" key="1">
    <citation type="journal article" date="2024" name="BMC Genomics">
        <title>Genome assembly of redclaw crayfish (Cherax quadricarinatus) provides insights into its immune adaptation and hypoxia tolerance.</title>
        <authorList>
            <person name="Liu Z."/>
            <person name="Zheng J."/>
            <person name="Li H."/>
            <person name="Fang K."/>
            <person name="Wang S."/>
            <person name="He J."/>
            <person name="Zhou D."/>
            <person name="Weng S."/>
            <person name="Chi M."/>
            <person name="Gu Z."/>
            <person name="He J."/>
            <person name="Li F."/>
            <person name="Wang M."/>
        </authorList>
    </citation>
    <scope>NUCLEOTIDE SEQUENCE [LARGE SCALE GENOMIC DNA]</scope>
    <source>
        <strain evidence="1">ZL_2023a</strain>
    </source>
</reference>
<comment type="caution">
    <text evidence="1">The sequence shown here is derived from an EMBL/GenBank/DDBJ whole genome shotgun (WGS) entry which is preliminary data.</text>
</comment>